<sequence length="388" mass="43486">MTDSEVTPNTILSELSTSPYACSSVEQLTGGTANFVFRGTLLHPLPDGAKTVVIKHTENYVASNRDFKLSAERCVITPLRTSTVQLIEESILKALNTFPSTKIANDEEATRQFTTKTPRLYSFNPSTHTQLMEDLPDAVDLKSFFISLSPDQSVPREWAVSLGRALGRWLSSFHSWAKEAAQTEVELEMEKNSLFRDLKFSINYDNLVNMVGKFPAVLEESRGVFEQVRDMAKIESGRKNGEGFGVIHGDFWTGNVLIPKYSLDTTQCSNTPLFIIDWELAQCGSRALDLGQMMAELYELKHFKDIDAGSWIIQGIAEGYPTLSEELVFRVLIHVGTHLICWGSTVPGWGTDKQVADVVRLGRDLIVNAWRKDKSWFKGGAWECLFDN</sequence>
<name>A0A5N6Z1X5_9EURO</name>
<dbReference type="GO" id="GO:0016301">
    <property type="term" value="F:kinase activity"/>
    <property type="evidence" value="ECO:0007669"/>
    <property type="project" value="UniProtKB-KW"/>
</dbReference>
<keyword evidence="2" id="KW-0808">Transferase</keyword>
<reference evidence="3" key="1">
    <citation type="submission" date="2019-04" db="EMBL/GenBank/DDBJ databases">
        <title>Friends and foes A comparative genomics studyof 23 Aspergillus species from section Flavi.</title>
        <authorList>
            <consortium name="DOE Joint Genome Institute"/>
            <person name="Kjaerbolling I."/>
            <person name="Vesth T."/>
            <person name="Frisvad J.C."/>
            <person name="Nybo J.L."/>
            <person name="Theobald S."/>
            <person name="Kildgaard S."/>
            <person name="Isbrandt T."/>
            <person name="Kuo A."/>
            <person name="Sato A."/>
            <person name="Lyhne E.K."/>
            <person name="Kogle M.E."/>
            <person name="Wiebenga A."/>
            <person name="Kun R.S."/>
            <person name="Lubbers R.J."/>
            <person name="Makela M.R."/>
            <person name="Barry K."/>
            <person name="Chovatia M."/>
            <person name="Clum A."/>
            <person name="Daum C."/>
            <person name="Haridas S."/>
            <person name="He G."/>
            <person name="LaButti K."/>
            <person name="Lipzen A."/>
            <person name="Mondo S."/>
            <person name="Riley R."/>
            <person name="Salamov A."/>
            <person name="Simmons B.A."/>
            <person name="Magnuson J.K."/>
            <person name="Henrissat B."/>
            <person name="Mortensen U.H."/>
            <person name="Larsen T.O."/>
            <person name="Devries R.P."/>
            <person name="Grigoriev I.V."/>
            <person name="Machida M."/>
            <person name="Baker S.E."/>
            <person name="Andersen M.R."/>
        </authorList>
    </citation>
    <scope>NUCLEOTIDE SEQUENCE [LARGE SCALE GENOMIC DNA]</scope>
    <source>
        <strain evidence="3">CBS 553.77</strain>
    </source>
</reference>
<dbReference type="EMBL" id="ML739160">
    <property type="protein sequence ID" value="KAE8351662.1"/>
    <property type="molecule type" value="Genomic_DNA"/>
</dbReference>
<dbReference type="InterPro" id="IPR011009">
    <property type="entry name" value="Kinase-like_dom_sf"/>
</dbReference>
<evidence type="ECO:0000313" key="2">
    <source>
        <dbReference type="EMBL" id="KAE8351662.1"/>
    </source>
</evidence>
<accession>A0A5N6Z1X5</accession>
<dbReference type="Proteomes" id="UP000327118">
    <property type="component" value="Unassembled WGS sequence"/>
</dbReference>
<dbReference type="InterPro" id="IPR002575">
    <property type="entry name" value="Aminoglycoside_PTrfase"/>
</dbReference>
<dbReference type="Pfam" id="PF01636">
    <property type="entry name" value="APH"/>
    <property type="match status" value="1"/>
</dbReference>
<evidence type="ECO:0000313" key="3">
    <source>
        <dbReference type="Proteomes" id="UP000327118"/>
    </source>
</evidence>
<dbReference type="OrthoDB" id="25129at2759"/>
<keyword evidence="2" id="KW-0418">Kinase</keyword>
<keyword evidence="3" id="KW-1185">Reference proteome</keyword>
<proteinExistence type="predicted"/>
<dbReference type="SUPFAM" id="SSF56112">
    <property type="entry name" value="Protein kinase-like (PK-like)"/>
    <property type="match status" value="1"/>
</dbReference>
<dbReference type="AlphaFoldDB" id="A0A5N6Z1X5"/>
<gene>
    <name evidence="2" type="ORF">BDV28DRAFT_15781</name>
</gene>
<dbReference type="Gene3D" id="3.90.1200.10">
    <property type="match status" value="1"/>
</dbReference>
<evidence type="ECO:0000259" key="1">
    <source>
        <dbReference type="Pfam" id="PF01636"/>
    </source>
</evidence>
<protein>
    <submittedName>
        <fullName evidence="2">Kinase-like domain-containing protein</fullName>
    </submittedName>
</protein>
<organism evidence="2 3">
    <name type="scientific">Aspergillus coremiiformis</name>
    <dbReference type="NCBI Taxonomy" id="138285"/>
    <lineage>
        <taxon>Eukaryota</taxon>
        <taxon>Fungi</taxon>
        <taxon>Dikarya</taxon>
        <taxon>Ascomycota</taxon>
        <taxon>Pezizomycotina</taxon>
        <taxon>Eurotiomycetes</taxon>
        <taxon>Eurotiomycetidae</taxon>
        <taxon>Eurotiales</taxon>
        <taxon>Aspergillaceae</taxon>
        <taxon>Aspergillus</taxon>
        <taxon>Aspergillus subgen. Circumdati</taxon>
    </lineage>
</organism>
<feature type="domain" description="Aminoglycoside phosphotransferase" evidence="1">
    <location>
        <begin position="162"/>
        <end position="294"/>
    </location>
</feature>
<dbReference type="Gene3D" id="3.30.200.20">
    <property type="entry name" value="Phosphorylase Kinase, domain 1"/>
    <property type="match status" value="1"/>
</dbReference>